<evidence type="ECO:0000256" key="5">
    <source>
        <dbReference type="ARBA" id="ARBA00023136"/>
    </source>
</evidence>
<feature type="transmembrane region" description="Helical" evidence="6">
    <location>
        <begin position="220"/>
        <end position="240"/>
    </location>
</feature>
<feature type="transmembrane region" description="Helical" evidence="6">
    <location>
        <begin position="86"/>
        <end position="107"/>
    </location>
</feature>
<feature type="transmembrane region" description="Helical" evidence="6">
    <location>
        <begin position="54"/>
        <end position="74"/>
    </location>
</feature>
<proteinExistence type="predicted"/>
<reference evidence="8" key="1">
    <citation type="submission" date="2018-12" db="EMBL/GenBank/DDBJ databases">
        <title>A new species of lactobacillus.</title>
        <authorList>
            <person name="Jian Y."/>
            <person name="Xin L."/>
            <person name="Hong Z.J."/>
            <person name="Ming L.Z."/>
            <person name="Hong X.Z."/>
        </authorList>
    </citation>
    <scope>NUCLEOTIDE SEQUENCE [LARGE SCALE GENOMIC DNA]</scope>
    <source>
        <strain evidence="8">HSLZ-75</strain>
    </source>
</reference>
<dbReference type="GO" id="GO:0016020">
    <property type="term" value="C:membrane"/>
    <property type="evidence" value="ECO:0007669"/>
    <property type="project" value="UniProtKB-SubCell"/>
</dbReference>
<dbReference type="Proteomes" id="UP000294321">
    <property type="component" value="Chromosome"/>
</dbReference>
<keyword evidence="4 6" id="KW-1133">Transmembrane helix</keyword>
<dbReference type="AlphaFoldDB" id="A0A4V1ALW1"/>
<evidence type="ECO:0000256" key="1">
    <source>
        <dbReference type="ARBA" id="ARBA00004141"/>
    </source>
</evidence>
<feature type="transmembrane region" description="Helical" evidence="6">
    <location>
        <begin position="314"/>
        <end position="338"/>
    </location>
</feature>
<dbReference type="OrthoDB" id="9762947at2"/>
<keyword evidence="3 6" id="KW-0812">Transmembrane</keyword>
<evidence type="ECO:0000256" key="6">
    <source>
        <dbReference type="SAM" id="Phobius"/>
    </source>
</evidence>
<evidence type="ECO:0000256" key="2">
    <source>
        <dbReference type="ARBA" id="ARBA00022448"/>
    </source>
</evidence>
<keyword evidence="5 6" id="KW-0472">Membrane</keyword>
<dbReference type="KEGG" id="lji:ELX58_00275"/>
<feature type="transmembrane region" description="Helical" evidence="6">
    <location>
        <begin position="261"/>
        <end position="285"/>
    </location>
</feature>
<organism evidence="7 8">
    <name type="scientific">Acetilactobacillus jinshanensis</name>
    <dbReference type="NCBI Taxonomy" id="1720083"/>
    <lineage>
        <taxon>Bacteria</taxon>
        <taxon>Bacillati</taxon>
        <taxon>Bacillota</taxon>
        <taxon>Bacilli</taxon>
        <taxon>Lactobacillales</taxon>
        <taxon>Lactobacillaceae</taxon>
        <taxon>Acetilactobacillus</taxon>
    </lineage>
</organism>
<dbReference type="Pfam" id="PF13520">
    <property type="entry name" value="AA_permease_2"/>
    <property type="match status" value="1"/>
</dbReference>
<feature type="transmembrane region" description="Helical" evidence="6">
    <location>
        <begin position="385"/>
        <end position="404"/>
    </location>
</feature>
<evidence type="ECO:0000256" key="4">
    <source>
        <dbReference type="ARBA" id="ARBA00022989"/>
    </source>
</evidence>
<feature type="transmembrane region" description="Helical" evidence="6">
    <location>
        <begin position="359"/>
        <end position="379"/>
    </location>
</feature>
<evidence type="ECO:0000313" key="8">
    <source>
        <dbReference type="Proteomes" id="UP000294321"/>
    </source>
</evidence>
<feature type="transmembrane region" description="Helical" evidence="6">
    <location>
        <begin position="416"/>
        <end position="437"/>
    </location>
</feature>
<comment type="subcellular location">
    <subcellularLocation>
        <location evidence="1">Membrane</location>
        <topology evidence="1">Multi-pass membrane protein</topology>
    </subcellularLocation>
</comment>
<protein>
    <submittedName>
        <fullName evidence="7">Amino acid permease</fullName>
    </submittedName>
</protein>
<dbReference type="InterPro" id="IPR002293">
    <property type="entry name" value="AA/rel_permease1"/>
</dbReference>
<dbReference type="GO" id="GO:0015171">
    <property type="term" value="F:amino acid transmembrane transporter activity"/>
    <property type="evidence" value="ECO:0007669"/>
    <property type="project" value="TreeGrafter"/>
</dbReference>
<evidence type="ECO:0000313" key="7">
    <source>
        <dbReference type="EMBL" id="QBP18979.1"/>
    </source>
</evidence>
<dbReference type="PIRSF" id="PIRSF006060">
    <property type="entry name" value="AA_transporter"/>
    <property type="match status" value="1"/>
</dbReference>
<keyword evidence="8" id="KW-1185">Reference proteome</keyword>
<dbReference type="PANTHER" id="PTHR43243">
    <property type="entry name" value="INNER MEMBRANE TRANSPORTER YGJI-RELATED"/>
    <property type="match status" value="1"/>
</dbReference>
<evidence type="ECO:0000256" key="3">
    <source>
        <dbReference type="ARBA" id="ARBA00022692"/>
    </source>
</evidence>
<feature type="transmembrane region" description="Helical" evidence="6">
    <location>
        <begin position="149"/>
        <end position="167"/>
    </location>
</feature>
<accession>A0A4V1ALW1</accession>
<feature type="transmembrane region" description="Helical" evidence="6">
    <location>
        <begin position="26"/>
        <end position="48"/>
    </location>
</feature>
<name>A0A4V1ALW1_9LACO</name>
<gene>
    <name evidence="7" type="ORF">ELX58_00275</name>
</gene>
<keyword evidence="2" id="KW-0813">Transport</keyword>
<feature type="transmembrane region" description="Helical" evidence="6">
    <location>
        <begin position="179"/>
        <end position="200"/>
    </location>
</feature>
<feature type="transmembrane region" description="Helical" evidence="6">
    <location>
        <begin position="443"/>
        <end position="462"/>
    </location>
</feature>
<sequence length="472" mass="50639">MMRKTNPAVYSKKDSHMKRTLRIRDFLALGIGTIVSTAIFTLPGIVAAKHAGPAVSISFIIAAVIAGFSALDYAEMASAMPFAGSAFSWISVLFGEVWGWIAGWALLAEYFIAGAFISSGLSTNLQGLLSSIGFNLPKFMASSFGTKGGIFNLIAALAVLIVFSVLHHSTKGTAKIENVLVIAKIIVIALFIIVGITAVHAQNYVPFVPAHHVNPDGSNFGGISGILAGVSMIFISYLGFDTLAANSAEAKDPKRTMPTAIIGSLVIASAMFIMVSLVLVGMFPYQKYAGNAQPVGWALRASHHVLTANVIEGVATICMFSALIGAMMAGSRLIYSFGRDGMLPKWLGHITKRGLPENALLLVTISSIVVGSVLPFTFITQLVSAGTLIAFMFVALAMFTLRHREGKDINEPDFKVPFYPVTPILAFIGTLIVFWNLDSAAKIYTVGWFVLGMIVYFCYGIRHEEHAKQAKK</sequence>
<dbReference type="PANTHER" id="PTHR43243:SF4">
    <property type="entry name" value="CATIONIC AMINO ACID TRANSPORTER 4"/>
    <property type="match status" value="1"/>
</dbReference>
<dbReference type="EMBL" id="CP034726">
    <property type="protein sequence ID" value="QBP18979.1"/>
    <property type="molecule type" value="Genomic_DNA"/>
</dbReference>
<dbReference type="Gene3D" id="1.20.1740.10">
    <property type="entry name" value="Amino acid/polyamine transporter I"/>
    <property type="match status" value="1"/>
</dbReference>